<reference evidence="3" key="1">
    <citation type="submission" date="2018-09" db="EMBL/GenBank/DDBJ databases">
        <title>Paracoccus onubensis nov. sp. a moderate halophilic bacterium isolated from Gruta de las Maravillas (Aracena, Spain).</title>
        <authorList>
            <person name="Jurado V."/>
            <person name="Gutierrez-Patricio S."/>
            <person name="Gonzalez-Pimentel J.L."/>
            <person name="Miller A.Z."/>
            <person name="Laiz L."/>
            <person name="Saiz-Jimenez C."/>
        </authorList>
    </citation>
    <scope>NUCLEOTIDE SEQUENCE [LARGE SCALE GENOMIC DNA]</scope>
    <source>
        <strain evidence="3">DSM 26381</strain>
    </source>
</reference>
<proteinExistence type="predicted"/>
<protein>
    <submittedName>
        <fullName evidence="2">Metal-sulfur cluster assembly factor</fullName>
    </submittedName>
</protein>
<dbReference type="OrthoDB" id="9805360at2"/>
<dbReference type="Pfam" id="PF01883">
    <property type="entry name" value="FeS_assembly_P"/>
    <property type="match status" value="1"/>
</dbReference>
<comment type="caution">
    <text evidence="2">The sequence shown here is derived from an EMBL/GenBank/DDBJ whole genome shotgun (WGS) entry which is preliminary data.</text>
</comment>
<dbReference type="EMBL" id="QZEW01000058">
    <property type="protein sequence ID" value="RJL10533.1"/>
    <property type="molecule type" value="Genomic_DNA"/>
</dbReference>
<dbReference type="SUPFAM" id="SSF117916">
    <property type="entry name" value="Fe-S cluster assembly (FSCA) domain-like"/>
    <property type="match status" value="1"/>
</dbReference>
<dbReference type="InterPro" id="IPR034904">
    <property type="entry name" value="FSCA_dom_sf"/>
</dbReference>
<name>A0A419A541_9RHOB</name>
<dbReference type="Proteomes" id="UP000283587">
    <property type="component" value="Unassembled WGS sequence"/>
</dbReference>
<gene>
    <name evidence="2" type="ORF">D3P05_13780</name>
</gene>
<evidence type="ECO:0000313" key="2">
    <source>
        <dbReference type="EMBL" id="RJL10533.1"/>
    </source>
</evidence>
<evidence type="ECO:0000259" key="1">
    <source>
        <dbReference type="Pfam" id="PF01883"/>
    </source>
</evidence>
<feature type="domain" description="MIP18 family-like" evidence="1">
    <location>
        <begin position="10"/>
        <end position="80"/>
    </location>
</feature>
<dbReference type="InterPro" id="IPR052339">
    <property type="entry name" value="Fe-S_Maturation_MIP18"/>
</dbReference>
<dbReference type="RefSeq" id="WP_119898734.1">
    <property type="nucleotide sequence ID" value="NZ_QNRC01000010.1"/>
</dbReference>
<keyword evidence="3" id="KW-1185">Reference proteome</keyword>
<organism evidence="2 3">
    <name type="scientific">Paracoccus siganidrum</name>
    <dbReference type="NCBI Taxonomy" id="1276757"/>
    <lineage>
        <taxon>Bacteria</taxon>
        <taxon>Pseudomonadati</taxon>
        <taxon>Pseudomonadota</taxon>
        <taxon>Alphaproteobacteria</taxon>
        <taxon>Rhodobacterales</taxon>
        <taxon>Paracoccaceae</taxon>
        <taxon>Paracoccus</taxon>
    </lineage>
</organism>
<evidence type="ECO:0000313" key="3">
    <source>
        <dbReference type="Proteomes" id="UP000283587"/>
    </source>
</evidence>
<dbReference type="PANTHER" id="PTHR42831:SF1">
    <property type="entry name" value="FE-S PROTEIN MATURATION AUXILIARY FACTOR YITW"/>
    <property type="match status" value="1"/>
</dbReference>
<sequence length="99" mass="10307">MTGAAPDRLAEVRAALATVIDPETGHDLVAMGMIYAVELEGDLLRVTMTTTIRGCPMAELLRAGAEAALAGLPGIARAEVRLTWDPPWTPARIGAGIGL</sequence>
<dbReference type="PANTHER" id="PTHR42831">
    <property type="entry name" value="FE-S PROTEIN MATURATION AUXILIARY FACTOR YITW"/>
    <property type="match status" value="1"/>
</dbReference>
<dbReference type="AlphaFoldDB" id="A0A419A541"/>
<dbReference type="Gene3D" id="3.30.300.130">
    <property type="entry name" value="Fe-S cluster assembly (FSCA)"/>
    <property type="match status" value="1"/>
</dbReference>
<dbReference type="InterPro" id="IPR002744">
    <property type="entry name" value="MIP18-like"/>
</dbReference>
<accession>A0A419A541</accession>